<dbReference type="OrthoDB" id="667077at2"/>
<reference evidence="2 3" key="1">
    <citation type="submission" date="2016-04" db="EMBL/GenBank/DDBJ databases">
        <title>Complete genome sequence of Dokdonella koreensis DS-123T.</title>
        <authorList>
            <person name="Kim J.F."/>
            <person name="Lee H."/>
            <person name="Kwak M.-J."/>
        </authorList>
    </citation>
    <scope>NUCLEOTIDE SEQUENCE [LARGE SCALE GENOMIC DNA]</scope>
    <source>
        <strain evidence="2 3">DS-123</strain>
    </source>
</reference>
<dbReference type="AlphaFoldDB" id="A0A160DSG1"/>
<proteinExistence type="predicted"/>
<dbReference type="EMBL" id="CP015249">
    <property type="protein sequence ID" value="ANB17024.1"/>
    <property type="molecule type" value="Genomic_DNA"/>
</dbReference>
<sequence length="245" mass="26495">MNAHISTRYLVVFAALTLVLVEAHEQVHAVATRLLCGGWASRVFDNVLPYRGCSAARMALVDIAAPLFSYAVLWLGAIAMWRPPPRTQALGFTLAFASLPFGRLVPQVVTVFVGNATADEYSFVRRMAGDAMNRTGAGGLAIVIALAFTLPPLVAIWRRLPADRRSRVFSWFYLLPLVFVIVWMAGLNGALAHGVLTQDVLPGWPALIAAHAALVTAVAWFGRGWIAALVEGPPFSRATASEESR</sequence>
<organism evidence="2 3">
    <name type="scientific">Dokdonella koreensis DS-123</name>
    <dbReference type="NCBI Taxonomy" id="1300342"/>
    <lineage>
        <taxon>Bacteria</taxon>
        <taxon>Pseudomonadati</taxon>
        <taxon>Pseudomonadota</taxon>
        <taxon>Gammaproteobacteria</taxon>
        <taxon>Lysobacterales</taxon>
        <taxon>Rhodanobacteraceae</taxon>
        <taxon>Dokdonella</taxon>
    </lineage>
</organism>
<accession>A0A160DSG1</accession>
<feature type="transmembrane region" description="Helical" evidence="1">
    <location>
        <begin position="203"/>
        <end position="222"/>
    </location>
</feature>
<dbReference type="KEGG" id="dko:I596_994"/>
<protein>
    <submittedName>
        <fullName evidence="2">Uncharacterized protein</fullName>
    </submittedName>
</protein>
<gene>
    <name evidence="2" type="ORF">I596_994</name>
</gene>
<dbReference type="Proteomes" id="UP000076830">
    <property type="component" value="Chromosome"/>
</dbReference>
<feature type="transmembrane region" description="Helical" evidence="1">
    <location>
        <begin position="58"/>
        <end position="81"/>
    </location>
</feature>
<keyword evidence="3" id="KW-1185">Reference proteome</keyword>
<feature type="transmembrane region" description="Helical" evidence="1">
    <location>
        <begin position="169"/>
        <end position="191"/>
    </location>
</feature>
<evidence type="ECO:0000313" key="2">
    <source>
        <dbReference type="EMBL" id="ANB17024.1"/>
    </source>
</evidence>
<evidence type="ECO:0000313" key="3">
    <source>
        <dbReference type="Proteomes" id="UP000076830"/>
    </source>
</evidence>
<dbReference type="RefSeq" id="WP_067644859.1">
    <property type="nucleotide sequence ID" value="NZ_CP015249.1"/>
</dbReference>
<keyword evidence="1" id="KW-0812">Transmembrane</keyword>
<name>A0A160DSG1_9GAMM</name>
<feature type="transmembrane region" description="Helical" evidence="1">
    <location>
        <begin position="136"/>
        <end position="157"/>
    </location>
</feature>
<keyword evidence="1" id="KW-0472">Membrane</keyword>
<keyword evidence="1" id="KW-1133">Transmembrane helix</keyword>
<evidence type="ECO:0000256" key="1">
    <source>
        <dbReference type="SAM" id="Phobius"/>
    </source>
</evidence>